<proteinExistence type="predicted"/>
<dbReference type="FunFam" id="3.30.70.330:FF:000678">
    <property type="entry name" value="zinc finger CCCH domain-containing protein 53-like isoform X2"/>
    <property type="match status" value="1"/>
</dbReference>
<evidence type="ECO:0000256" key="4">
    <source>
        <dbReference type="ARBA" id="ARBA00022884"/>
    </source>
</evidence>
<dbReference type="GO" id="GO:0008270">
    <property type="term" value="F:zinc ion binding"/>
    <property type="evidence" value="ECO:0007669"/>
    <property type="project" value="UniProtKB-KW"/>
</dbReference>
<dbReference type="PANTHER" id="PTHR24009">
    <property type="entry name" value="RNA-BINDING (RRM/RBD/RNP MOTIFS)"/>
    <property type="match status" value="1"/>
</dbReference>
<reference evidence="8" key="2">
    <citation type="submission" date="2013-04" db="UniProtKB">
        <authorList>
            <consortium name="EnsemblPlants"/>
        </authorList>
    </citation>
    <scope>IDENTIFICATION</scope>
</reference>
<accession>J3NAY7</accession>
<organism evidence="8">
    <name type="scientific">Oryza brachyantha</name>
    <name type="common">malo sina</name>
    <dbReference type="NCBI Taxonomy" id="4533"/>
    <lineage>
        <taxon>Eukaryota</taxon>
        <taxon>Viridiplantae</taxon>
        <taxon>Streptophyta</taxon>
        <taxon>Embryophyta</taxon>
        <taxon>Tracheophyta</taxon>
        <taxon>Spermatophyta</taxon>
        <taxon>Magnoliopsida</taxon>
        <taxon>Liliopsida</taxon>
        <taxon>Poales</taxon>
        <taxon>Poaceae</taxon>
        <taxon>BOP clade</taxon>
        <taxon>Oryzoideae</taxon>
        <taxon>Oryzeae</taxon>
        <taxon>Oryzinae</taxon>
        <taxon>Oryza</taxon>
    </lineage>
</organism>
<dbReference type="STRING" id="4533.J3NAY7"/>
<name>J3NAY7_ORYBR</name>
<dbReference type="EnsemblPlants" id="OB12G11450.1">
    <property type="protein sequence ID" value="OB12G11450.1"/>
    <property type="gene ID" value="OB12G11450"/>
</dbReference>
<keyword evidence="5" id="KW-0238">DNA-binding</keyword>
<sequence>MGAYEATKVAFARLQVFHPNLSSNIISMLLAKDNNEIDMIRLACGLDNLLHPIIAKACTNDTNKHSSPLASWGFPSARGEKTPFVVNKVGSDGGKAFLPEEYGWRLPMGNISPSTINTHGWKPCLYFKGVTMHLGSEDIQKYSAQTPQIDKSDWINNHNARQIYLTFSPDSIFSKEDVFNYFSIYGMVQDVRIPYQEKRMFGFVTFACQMTVKLILARGNPHYICDARILVKPYKEKEKVSNKFRHDIHCLIPLLHFFHHSYKEHYIVLGPRILYKDIASHDSFIRMNLEEEQQATEQWKRCLMRLKLLNLQNKGYHLNSLMAMGSHVPLGQVDRKDNVNENDNPVHLEDTTTQDNRLNGIPSIRETASGATSIKAEHTINSMEEGEFGAKTTIPDYVCGFLESEMKYNLPDSPFSSPTKASNVVAATYTSNITITSPNMVASNLFSPNIHP</sequence>
<feature type="domain" description="RRM" evidence="7">
    <location>
        <begin position="161"/>
        <end position="236"/>
    </location>
</feature>
<dbReference type="eggNOG" id="ENOG502QWIK">
    <property type="taxonomic scope" value="Eukaryota"/>
</dbReference>
<dbReference type="InterPro" id="IPR012677">
    <property type="entry name" value="Nucleotide-bd_a/b_plait_sf"/>
</dbReference>
<evidence type="ECO:0000256" key="6">
    <source>
        <dbReference type="PROSITE-ProRule" id="PRU00176"/>
    </source>
</evidence>
<dbReference type="SMART" id="SM00360">
    <property type="entry name" value="RRM"/>
    <property type="match status" value="1"/>
</dbReference>
<dbReference type="OMA" id="YDWRLPI"/>
<keyword evidence="3" id="KW-0862">Zinc</keyword>
<keyword evidence="9" id="KW-1185">Reference proteome</keyword>
<dbReference type="Proteomes" id="UP000006038">
    <property type="component" value="Chromosome 12"/>
</dbReference>
<dbReference type="Gramene" id="OB12G11450.1">
    <property type="protein sequence ID" value="OB12G11450.1"/>
    <property type="gene ID" value="OB12G11450"/>
</dbReference>
<evidence type="ECO:0000256" key="1">
    <source>
        <dbReference type="ARBA" id="ARBA00022723"/>
    </source>
</evidence>
<protein>
    <recommendedName>
        <fullName evidence="7">RRM domain-containing protein</fullName>
    </recommendedName>
</protein>
<dbReference type="Pfam" id="PF23182">
    <property type="entry name" value="PABC_AtC3H46"/>
    <property type="match status" value="1"/>
</dbReference>
<evidence type="ECO:0000313" key="9">
    <source>
        <dbReference type="Proteomes" id="UP000006038"/>
    </source>
</evidence>
<evidence type="ECO:0000256" key="2">
    <source>
        <dbReference type="ARBA" id="ARBA00022771"/>
    </source>
</evidence>
<keyword evidence="2" id="KW-0863">Zinc-finger</keyword>
<dbReference type="Gene3D" id="3.30.70.330">
    <property type="match status" value="1"/>
</dbReference>
<evidence type="ECO:0000313" key="8">
    <source>
        <dbReference type="EnsemblPlants" id="OB12G11450.1"/>
    </source>
</evidence>
<dbReference type="HOGENOM" id="CLU_028778_1_0_1"/>
<reference evidence="8" key="1">
    <citation type="journal article" date="2013" name="Nat. Commun.">
        <title>Whole-genome sequencing of Oryza brachyantha reveals mechanisms underlying Oryza genome evolution.</title>
        <authorList>
            <person name="Chen J."/>
            <person name="Huang Q."/>
            <person name="Gao D."/>
            <person name="Wang J."/>
            <person name="Lang Y."/>
            <person name="Liu T."/>
            <person name="Li B."/>
            <person name="Bai Z."/>
            <person name="Luis Goicoechea J."/>
            <person name="Liang C."/>
            <person name="Chen C."/>
            <person name="Zhang W."/>
            <person name="Sun S."/>
            <person name="Liao Y."/>
            <person name="Zhang X."/>
            <person name="Yang L."/>
            <person name="Song C."/>
            <person name="Wang M."/>
            <person name="Shi J."/>
            <person name="Liu G."/>
            <person name="Liu J."/>
            <person name="Zhou H."/>
            <person name="Zhou W."/>
            <person name="Yu Q."/>
            <person name="An N."/>
            <person name="Chen Y."/>
            <person name="Cai Q."/>
            <person name="Wang B."/>
            <person name="Liu B."/>
            <person name="Min J."/>
            <person name="Huang Y."/>
            <person name="Wu H."/>
            <person name="Li Z."/>
            <person name="Zhang Y."/>
            <person name="Yin Y."/>
            <person name="Song W."/>
            <person name="Jiang J."/>
            <person name="Jackson S.A."/>
            <person name="Wing R.A."/>
            <person name="Wang J."/>
            <person name="Chen M."/>
        </authorList>
    </citation>
    <scope>NUCLEOTIDE SEQUENCE [LARGE SCALE GENOMIC DNA]</scope>
    <source>
        <strain evidence="8">cv. IRGC 101232</strain>
    </source>
</reference>
<evidence type="ECO:0000259" key="7">
    <source>
        <dbReference type="PROSITE" id="PS50102"/>
    </source>
</evidence>
<keyword evidence="1" id="KW-0479">Metal-binding</keyword>
<dbReference type="AlphaFoldDB" id="J3NAY7"/>
<dbReference type="InterPro" id="IPR056276">
    <property type="entry name" value="AtC3H46-like_PABC-like"/>
</dbReference>
<dbReference type="GO" id="GO:0003677">
    <property type="term" value="F:DNA binding"/>
    <property type="evidence" value="ECO:0007669"/>
    <property type="project" value="UniProtKB-KW"/>
</dbReference>
<dbReference type="GO" id="GO:0003723">
    <property type="term" value="F:RNA binding"/>
    <property type="evidence" value="ECO:0007669"/>
    <property type="project" value="UniProtKB-UniRule"/>
</dbReference>
<evidence type="ECO:0000256" key="5">
    <source>
        <dbReference type="ARBA" id="ARBA00023125"/>
    </source>
</evidence>
<evidence type="ECO:0000256" key="3">
    <source>
        <dbReference type="ARBA" id="ARBA00022833"/>
    </source>
</evidence>
<dbReference type="InterPro" id="IPR035979">
    <property type="entry name" value="RBD_domain_sf"/>
</dbReference>
<dbReference type="PANTHER" id="PTHR24009:SF44">
    <property type="entry name" value="OS11G0125700 PROTEIN"/>
    <property type="match status" value="1"/>
</dbReference>
<dbReference type="InterPro" id="IPR000504">
    <property type="entry name" value="RRM_dom"/>
</dbReference>
<dbReference type="SUPFAM" id="SSF54928">
    <property type="entry name" value="RNA-binding domain, RBD"/>
    <property type="match status" value="1"/>
</dbReference>
<dbReference type="PROSITE" id="PS50102">
    <property type="entry name" value="RRM"/>
    <property type="match status" value="1"/>
</dbReference>
<keyword evidence="4 6" id="KW-0694">RNA-binding</keyword>